<sequence length="26" mass="3016">WATEQAHQRVAPSLLLNQRFYAALTM</sequence>
<name>A0A781BT16_ECOLX</name>
<protein>
    <submittedName>
        <fullName evidence="2">DNA invertase</fullName>
    </submittedName>
</protein>
<evidence type="ECO:0000313" key="1">
    <source>
        <dbReference type="EMBL" id="HAJ1163138.1"/>
    </source>
</evidence>
<dbReference type="EMBL" id="DABHBR010000132">
    <property type="protein sequence ID" value="HAJ1233145.1"/>
    <property type="molecule type" value="Genomic_DNA"/>
</dbReference>
<reference evidence="2" key="1">
    <citation type="journal article" date="2018" name="Genome Biol.">
        <title>SKESA: strategic k-mer extension for scrupulous assemblies.</title>
        <authorList>
            <person name="Souvorov A."/>
            <person name="Agarwala R."/>
            <person name="Lipman D.J."/>
        </authorList>
    </citation>
    <scope>NUCLEOTIDE SEQUENCE</scope>
    <source>
        <strain evidence="2">EC00595</strain>
        <strain evidence="3">EC00662</strain>
        <strain evidence="1">EC00674</strain>
    </source>
</reference>
<dbReference type="EMBL" id="DABHBX010000156">
    <property type="protein sequence ID" value="HAJ1271965.1"/>
    <property type="molecule type" value="Genomic_DNA"/>
</dbReference>
<evidence type="ECO:0000313" key="2">
    <source>
        <dbReference type="EMBL" id="HAJ1233145.1"/>
    </source>
</evidence>
<feature type="non-terminal residue" evidence="2">
    <location>
        <position position="1"/>
    </location>
</feature>
<comment type="caution">
    <text evidence="2">The sequence shown here is derived from an EMBL/GenBank/DDBJ whole genome shotgun (WGS) entry which is preliminary data.</text>
</comment>
<reference evidence="2" key="2">
    <citation type="submission" date="2019-09" db="EMBL/GenBank/DDBJ databases">
        <authorList>
            <consortium name="NCBI Pathogen Detection Project"/>
        </authorList>
    </citation>
    <scope>NUCLEOTIDE SEQUENCE</scope>
    <source>
        <strain evidence="2">EC00595</strain>
        <strain evidence="3">EC00662</strain>
        <strain evidence="1">EC00674</strain>
    </source>
</reference>
<organism evidence="2">
    <name type="scientific">Escherichia coli</name>
    <dbReference type="NCBI Taxonomy" id="562"/>
    <lineage>
        <taxon>Bacteria</taxon>
        <taxon>Pseudomonadati</taxon>
        <taxon>Pseudomonadota</taxon>
        <taxon>Gammaproteobacteria</taxon>
        <taxon>Enterobacterales</taxon>
        <taxon>Enterobacteriaceae</taxon>
        <taxon>Escherichia</taxon>
    </lineage>
</organism>
<dbReference type="AlphaFoldDB" id="A0A781BT16"/>
<dbReference type="EMBL" id="DABHBH010000167">
    <property type="protein sequence ID" value="HAJ1163138.1"/>
    <property type="molecule type" value="Genomic_DNA"/>
</dbReference>
<proteinExistence type="predicted"/>
<accession>A0A781BT16</accession>
<evidence type="ECO:0000313" key="3">
    <source>
        <dbReference type="EMBL" id="HAJ1271965.1"/>
    </source>
</evidence>
<gene>
    <name evidence="1" type="ORF">HL631_26475</name>
    <name evidence="3" type="ORF">HL639_27340</name>
    <name evidence="2" type="ORF">HL642_26950</name>
</gene>